<dbReference type="PANTHER" id="PTHR43007:SF1">
    <property type="entry name" value="2-PHOSPHO-L-LACTATE TRANSFERASE"/>
    <property type="match status" value="1"/>
</dbReference>
<dbReference type="EC" id="2.7.8.28" evidence="3"/>
<protein>
    <recommendedName>
        <fullName evidence="3">2-phospho-L-lactate transferase</fullName>
        <ecNumber evidence="3">2.7.8.28</ecNumber>
    </recommendedName>
    <alternativeName>
        <fullName evidence="3">EPPG:FO PEP transferase</fullName>
    </alternativeName>
</protein>
<sequence>MVTFLAGGTGTPKLLDGATRVFPAADVSVVANTGDDIELGGHLVCPDVDTVLFAGGGVLDRETWWGIADDTTATHEELGRLADAAGLDRGPRYLDDAAQISGREIARWRRFSGVAEFMEIGDRDRAVHLTRTGLLDEGHTLTEITRTLADAFDLDVDLLPMSDDPVATLVHTAGGETIHFQEYWVDRRGSPTVDDVEFRGSRDAEPTAEVREALADPVVIGPSNPVTSIGPMLALPGFEAALAETPVVAVSPFVGGEVFSGPAAELMAGVGLDPSTAGVADAYPFADAVVLDDDDPTDTDRALAGVHVEYTDTRIDDDDDAERVARACDRALGAVS</sequence>
<dbReference type="Gene3D" id="3.40.50.10680">
    <property type="entry name" value="CofD-like domains"/>
    <property type="match status" value="2"/>
</dbReference>
<keyword evidence="1 3" id="KW-0808">Transferase</keyword>
<dbReference type="RefSeq" id="WP_209483490.1">
    <property type="nucleotide sequence ID" value="NZ_JAGGKQ010000004.1"/>
</dbReference>
<dbReference type="InterPro" id="IPR002882">
    <property type="entry name" value="CofD"/>
</dbReference>
<comment type="similarity">
    <text evidence="3">Belongs to the CofD family.</text>
</comment>
<evidence type="ECO:0000313" key="5">
    <source>
        <dbReference type="Proteomes" id="UP000823588"/>
    </source>
</evidence>
<dbReference type="Proteomes" id="UP000823588">
    <property type="component" value="Unassembled WGS sequence"/>
</dbReference>
<name>A0A8T4GDZ2_9EURY</name>
<organism evidence="4 5">
    <name type="scientific">Halorubrum alkaliphilum</name>
    <dbReference type="NCBI Taxonomy" id="261290"/>
    <lineage>
        <taxon>Archaea</taxon>
        <taxon>Methanobacteriati</taxon>
        <taxon>Methanobacteriota</taxon>
        <taxon>Stenosarchaea group</taxon>
        <taxon>Halobacteria</taxon>
        <taxon>Halobacteriales</taxon>
        <taxon>Haloferacaceae</taxon>
        <taxon>Halorubrum</taxon>
    </lineage>
</organism>
<evidence type="ECO:0000256" key="3">
    <source>
        <dbReference type="HAMAP-Rule" id="MF_01257"/>
    </source>
</evidence>
<evidence type="ECO:0000256" key="1">
    <source>
        <dbReference type="ARBA" id="ARBA00022679"/>
    </source>
</evidence>
<dbReference type="NCBIfam" id="TIGR01819">
    <property type="entry name" value="F420_cofD"/>
    <property type="match status" value="1"/>
</dbReference>
<dbReference type="GO" id="GO:0052645">
    <property type="term" value="P:F420-0 metabolic process"/>
    <property type="evidence" value="ECO:0007669"/>
    <property type="project" value="UniProtKB-UniRule"/>
</dbReference>
<dbReference type="Gene3D" id="1.10.8.240">
    <property type="entry name" value="CofD-like domain"/>
    <property type="match status" value="2"/>
</dbReference>
<dbReference type="OrthoDB" id="59563at2157"/>
<comment type="subunit">
    <text evidence="3">Homodimer.</text>
</comment>
<dbReference type="EMBL" id="JAGGKQ010000004">
    <property type="protein sequence ID" value="MBP1921870.1"/>
    <property type="molecule type" value="Genomic_DNA"/>
</dbReference>
<comment type="caution">
    <text evidence="3">Lacks conserved residue(s) required for the propagation of feature annotation.</text>
</comment>
<comment type="function">
    <text evidence="3">Catalyzes the transfer of the 2-phospholactate moiety from (2S)-lactyl-2-diphospho-5'-guanosine to 7,8-didemethyl-8-hydroxy-5-deazariboflavin (FO) with the formation of oxidized coenzyme F420-0 and GMP.</text>
</comment>
<dbReference type="GO" id="GO:0043743">
    <property type="term" value="F:LPPG:FO 2-phospho-L-lactate transferase activity"/>
    <property type="evidence" value="ECO:0007669"/>
    <property type="project" value="UniProtKB-EC"/>
</dbReference>
<dbReference type="SUPFAM" id="SSF142338">
    <property type="entry name" value="CofD-like"/>
    <property type="match status" value="1"/>
</dbReference>
<comment type="pathway">
    <text evidence="3">Cofactor biosynthesis; coenzyme F420 biosynthesis.</text>
</comment>
<dbReference type="AlphaFoldDB" id="A0A8T4GDZ2"/>
<evidence type="ECO:0000313" key="4">
    <source>
        <dbReference type="EMBL" id="MBP1921870.1"/>
    </source>
</evidence>
<dbReference type="Pfam" id="PF01933">
    <property type="entry name" value="CofD"/>
    <property type="match status" value="1"/>
</dbReference>
<proteinExistence type="inferred from homology"/>
<keyword evidence="5" id="KW-1185">Reference proteome</keyword>
<reference evidence="4" key="1">
    <citation type="submission" date="2021-03" db="EMBL/GenBank/DDBJ databases">
        <title>Genomic Encyclopedia of Type Strains, Phase IV (KMG-IV): sequencing the most valuable type-strain genomes for metagenomic binning, comparative biology and taxonomic classification.</title>
        <authorList>
            <person name="Goeker M."/>
        </authorList>
    </citation>
    <scope>NUCLEOTIDE SEQUENCE</scope>
    <source>
        <strain evidence="4">DSM 23564</strain>
    </source>
</reference>
<dbReference type="GO" id="GO:0000287">
    <property type="term" value="F:magnesium ion binding"/>
    <property type="evidence" value="ECO:0007669"/>
    <property type="project" value="InterPro"/>
</dbReference>
<gene>
    <name evidence="3" type="primary">cofD</name>
    <name evidence="4" type="ORF">J2751_000867</name>
</gene>
<dbReference type="HAMAP" id="MF_01257">
    <property type="entry name" value="CofD"/>
    <property type="match status" value="1"/>
</dbReference>
<feature type="binding site" evidence="3">
    <location>
        <position position="49"/>
    </location>
    <ligand>
        <name>7,8-didemethyl-8-hydroxy-5-deazariboflavin</name>
        <dbReference type="ChEBI" id="CHEBI:59904"/>
    </ligand>
</feature>
<comment type="catalytic activity">
    <reaction evidence="3">
        <text>(2S)-lactyl-2-diphospho-5'-guanosine + 7,8-didemethyl-8-hydroxy-5-deazariboflavin = oxidized coenzyme F420-0 + GMP + H(+)</text>
        <dbReference type="Rhea" id="RHEA:63444"/>
        <dbReference type="ChEBI" id="CHEBI:15378"/>
        <dbReference type="ChEBI" id="CHEBI:58115"/>
        <dbReference type="ChEBI" id="CHEBI:59435"/>
        <dbReference type="ChEBI" id="CHEBI:59904"/>
        <dbReference type="ChEBI" id="CHEBI:59907"/>
        <dbReference type="EC" id="2.7.8.28"/>
    </reaction>
</comment>
<comment type="caution">
    <text evidence="4">The sequence shown here is derived from an EMBL/GenBank/DDBJ whole genome shotgun (WGS) entry which is preliminary data.</text>
</comment>
<evidence type="ECO:0000256" key="2">
    <source>
        <dbReference type="ARBA" id="ARBA00022842"/>
    </source>
</evidence>
<dbReference type="PANTHER" id="PTHR43007">
    <property type="entry name" value="2-PHOSPHO-L-LACTATE TRANSFERASE"/>
    <property type="match status" value="1"/>
</dbReference>
<dbReference type="InterPro" id="IPR038136">
    <property type="entry name" value="CofD-like_dom_sf"/>
</dbReference>
<keyword evidence="2 3" id="KW-0460">Magnesium</keyword>
<accession>A0A8T4GDZ2</accession>
<comment type="cofactor">
    <cofactor evidence="3">
        <name>Mg(2+)</name>
        <dbReference type="ChEBI" id="CHEBI:18420"/>
    </cofactor>
</comment>
<dbReference type="InterPro" id="IPR010115">
    <property type="entry name" value="FbiA/CofD"/>
</dbReference>